<gene>
    <name evidence="2" type="ORF">GCM10025778_32280</name>
</gene>
<protein>
    <submittedName>
        <fullName evidence="2">Uncharacterized protein</fullName>
    </submittedName>
</protein>
<evidence type="ECO:0000313" key="2">
    <source>
        <dbReference type="EMBL" id="GAA5228689.1"/>
    </source>
</evidence>
<evidence type="ECO:0000313" key="3">
    <source>
        <dbReference type="Proteomes" id="UP001501257"/>
    </source>
</evidence>
<keyword evidence="3" id="KW-1185">Reference proteome</keyword>
<organism evidence="2 3">
    <name type="scientific">Paeniglutamicibacter antarcticus</name>
    <dbReference type="NCBI Taxonomy" id="494023"/>
    <lineage>
        <taxon>Bacteria</taxon>
        <taxon>Bacillati</taxon>
        <taxon>Actinomycetota</taxon>
        <taxon>Actinomycetes</taxon>
        <taxon>Micrococcales</taxon>
        <taxon>Micrococcaceae</taxon>
        <taxon>Paeniglutamicibacter</taxon>
    </lineage>
</organism>
<dbReference type="Proteomes" id="UP001501257">
    <property type="component" value="Unassembled WGS sequence"/>
</dbReference>
<sequence length="77" mass="8017">MEAAEEVLGIHVAVCGEITNGPLDGLDNGVQAISFGKDLLSLQTLGGDLVAVTSEHLSDFGQTDSHPSQQKDALEPE</sequence>
<feature type="compositionally biased region" description="Polar residues" evidence="1">
    <location>
        <begin position="60"/>
        <end position="71"/>
    </location>
</feature>
<proteinExistence type="predicted"/>
<reference evidence="3" key="1">
    <citation type="journal article" date="2019" name="Int. J. Syst. Evol. Microbiol.">
        <title>The Global Catalogue of Microorganisms (GCM) 10K type strain sequencing project: providing services to taxonomists for standard genome sequencing and annotation.</title>
        <authorList>
            <consortium name="The Broad Institute Genomics Platform"/>
            <consortium name="The Broad Institute Genome Sequencing Center for Infectious Disease"/>
            <person name="Wu L."/>
            <person name="Ma J."/>
        </authorList>
    </citation>
    <scope>NUCLEOTIDE SEQUENCE [LARGE SCALE GENOMIC DNA]</scope>
    <source>
        <strain evidence="3">JCM 18952</strain>
    </source>
</reference>
<comment type="caution">
    <text evidence="2">The sequence shown here is derived from an EMBL/GenBank/DDBJ whole genome shotgun (WGS) entry which is preliminary data.</text>
</comment>
<dbReference type="EMBL" id="BAABLK010000087">
    <property type="protein sequence ID" value="GAA5228689.1"/>
    <property type="molecule type" value="Genomic_DNA"/>
</dbReference>
<name>A0ABP9TPL8_9MICC</name>
<accession>A0ABP9TPL8</accession>
<evidence type="ECO:0000256" key="1">
    <source>
        <dbReference type="SAM" id="MobiDB-lite"/>
    </source>
</evidence>
<feature type="region of interest" description="Disordered" evidence="1">
    <location>
        <begin position="58"/>
        <end position="77"/>
    </location>
</feature>